<dbReference type="RefSeq" id="WP_249476143.1">
    <property type="nucleotide sequence ID" value="NZ_JAMBEP010000006.1"/>
</dbReference>
<accession>A0ABT0MMM4</accession>
<organism evidence="2 3">
    <name type="scientific">Luteimonas galliterrae</name>
    <dbReference type="NCBI Taxonomy" id="2940486"/>
    <lineage>
        <taxon>Bacteria</taxon>
        <taxon>Pseudomonadati</taxon>
        <taxon>Pseudomonadota</taxon>
        <taxon>Gammaproteobacteria</taxon>
        <taxon>Lysobacterales</taxon>
        <taxon>Lysobacteraceae</taxon>
        <taxon>Luteimonas</taxon>
    </lineage>
</organism>
<evidence type="ECO:0000313" key="2">
    <source>
        <dbReference type="EMBL" id="MCL1636112.1"/>
    </source>
</evidence>
<feature type="region of interest" description="Disordered" evidence="1">
    <location>
        <begin position="1"/>
        <end position="28"/>
    </location>
</feature>
<evidence type="ECO:0008006" key="4">
    <source>
        <dbReference type="Google" id="ProtNLM"/>
    </source>
</evidence>
<feature type="compositionally biased region" description="Basic and acidic residues" evidence="1">
    <location>
        <begin position="17"/>
        <end position="28"/>
    </location>
</feature>
<dbReference type="InterPro" id="IPR016181">
    <property type="entry name" value="Acyl_CoA_acyltransferase"/>
</dbReference>
<evidence type="ECO:0000256" key="1">
    <source>
        <dbReference type="SAM" id="MobiDB-lite"/>
    </source>
</evidence>
<sequence length="254" mass="28420">MIIDEKKSDGMAAKAVNETRPREYRSRPDTLSITGPILKFELANAAEKPATAETCYRKKQACYAKFRAAAASVPLEQTADGHLHLVTAIDCDSHEIVGSVSLYRRGDGAMLPLERALGGMVRLQPEIDSWRGRHVVEFSGLWADEIWRKTGLSEQLMLVAFAAAHRLRADKIVGFSHQHVLEFYGTVGLVPDFGLGQYDYPNADYVSTVVWGDPVAFLTLPVERRPMVKRFADCISFGQPILWRNFNERLALKP</sequence>
<gene>
    <name evidence="2" type="ORF">M2650_15930</name>
</gene>
<comment type="caution">
    <text evidence="2">The sequence shown here is derived from an EMBL/GenBank/DDBJ whole genome shotgun (WGS) entry which is preliminary data.</text>
</comment>
<protein>
    <recommendedName>
        <fullName evidence="4">GNAT family N-acetyltransferase</fullName>
    </recommendedName>
</protein>
<dbReference type="Gene3D" id="3.40.630.30">
    <property type="match status" value="1"/>
</dbReference>
<reference evidence="2 3" key="1">
    <citation type="submission" date="2022-05" db="EMBL/GenBank/DDBJ databases">
        <title>Luteimonas sp. SX5, whole genome shotgun sequencing project.</title>
        <authorList>
            <person name="Zhao G."/>
            <person name="Shen L."/>
        </authorList>
    </citation>
    <scope>NUCLEOTIDE SEQUENCE [LARGE SCALE GENOMIC DNA]</scope>
    <source>
        <strain evidence="2 3">SX5</strain>
    </source>
</reference>
<dbReference type="SUPFAM" id="SSF55729">
    <property type="entry name" value="Acyl-CoA N-acyltransferases (Nat)"/>
    <property type="match status" value="1"/>
</dbReference>
<dbReference type="Proteomes" id="UP001431217">
    <property type="component" value="Unassembled WGS sequence"/>
</dbReference>
<proteinExistence type="predicted"/>
<evidence type="ECO:0000313" key="3">
    <source>
        <dbReference type="Proteomes" id="UP001431217"/>
    </source>
</evidence>
<keyword evidence="3" id="KW-1185">Reference proteome</keyword>
<dbReference type="EMBL" id="JAMBEP010000006">
    <property type="protein sequence ID" value="MCL1636112.1"/>
    <property type="molecule type" value="Genomic_DNA"/>
</dbReference>
<name>A0ABT0MMM4_9GAMM</name>